<gene>
    <name evidence="1" type="primary">CEM1</name>
    <name evidence="1" type="ORF">DSO57_1020526</name>
</gene>
<dbReference type="EC" id="2.3.1.179" evidence="1"/>
<name>A0ACC2S5L2_9FUNG</name>
<evidence type="ECO:0000313" key="2">
    <source>
        <dbReference type="Proteomes" id="UP001165960"/>
    </source>
</evidence>
<comment type="caution">
    <text evidence="1">The sequence shown here is derived from an EMBL/GenBank/DDBJ whole genome shotgun (WGS) entry which is preliminary data.</text>
</comment>
<sequence>MPFKISSRGNVGSLNMMLLWIMISDPWQASSKENQISLKVPSKVAALVPRPGSNPFGFQAFDSKAWISREEERYMSTFIQFAVSAAKQALADAEWCETSEYEKEKTGVCFGSGIGSLLDTVSTWEGLNKRGYSRVSPFYVPRILTNMAAGHISMAFGFQGPNHSVSTACTTGAHSLGDAMRFIQFGDADVMVAGGSEASVHALSVGGFSRARSLSTKFNESPQESSRPFDKDRDGFVIGEGAGAVVLEELEHAKKRGARIYAEMKGYGLSGDAHHMTSPPDSGRGAQRAMLRALETANLSPCTIGYINAHATSTEKGDAIENRAIREIFSNSHHKLAVSSSKGSMGHLLGAAGAVEAIFTILALDKGILPPTLNLYNLSGDTSEFPFNYVPHVGQTSNGLTAALTNSFGFGGTNASLCFAKYS</sequence>
<keyword evidence="2" id="KW-1185">Reference proteome</keyword>
<accession>A0ACC2S5L2</accession>
<dbReference type="Proteomes" id="UP001165960">
    <property type="component" value="Unassembled WGS sequence"/>
</dbReference>
<protein>
    <submittedName>
        <fullName evidence="1">Mitochondrial beta-keto-acyl synthase</fullName>
        <ecNumber evidence="1">2.3.1.179</ecNumber>
    </submittedName>
</protein>
<reference evidence="1" key="1">
    <citation type="submission" date="2022-04" db="EMBL/GenBank/DDBJ databases">
        <title>Genome of the entomopathogenic fungus Entomophthora muscae.</title>
        <authorList>
            <person name="Elya C."/>
            <person name="Lovett B.R."/>
            <person name="Lee E."/>
            <person name="Macias A.M."/>
            <person name="Hajek A.E."/>
            <person name="De Bivort B.L."/>
            <person name="Kasson M.T."/>
            <person name="De Fine Licht H.H."/>
            <person name="Stajich J.E."/>
        </authorList>
    </citation>
    <scope>NUCLEOTIDE SEQUENCE</scope>
    <source>
        <strain evidence="1">Berkeley</strain>
    </source>
</reference>
<organism evidence="1 2">
    <name type="scientific">Entomophthora muscae</name>
    <dbReference type="NCBI Taxonomy" id="34485"/>
    <lineage>
        <taxon>Eukaryota</taxon>
        <taxon>Fungi</taxon>
        <taxon>Fungi incertae sedis</taxon>
        <taxon>Zoopagomycota</taxon>
        <taxon>Entomophthoromycotina</taxon>
        <taxon>Entomophthoromycetes</taxon>
        <taxon>Entomophthorales</taxon>
        <taxon>Entomophthoraceae</taxon>
        <taxon>Entomophthora</taxon>
    </lineage>
</organism>
<proteinExistence type="predicted"/>
<keyword evidence="1" id="KW-0012">Acyltransferase</keyword>
<keyword evidence="1" id="KW-0808">Transferase</keyword>
<dbReference type="EMBL" id="QTSX02005776">
    <property type="protein sequence ID" value="KAJ9057654.1"/>
    <property type="molecule type" value="Genomic_DNA"/>
</dbReference>
<evidence type="ECO:0000313" key="1">
    <source>
        <dbReference type="EMBL" id="KAJ9057654.1"/>
    </source>
</evidence>